<keyword evidence="2" id="KW-0479">Metal-binding</keyword>
<dbReference type="Proteomes" id="UP000239590">
    <property type="component" value="Unassembled WGS sequence"/>
</dbReference>
<comment type="cofactor">
    <cofactor evidence="2">
        <name>a divalent metal cation</name>
        <dbReference type="ChEBI" id="CHEBI:60240"/>
    </cofactor>
</comment>
<dbReference type="InterPro" id="IPR029052">
    <property type="entry name" value="Metallo-depent_PP-like"/>
</dbReference>
<evidence type="ECO:0000256" key="2">
    <source>
        <dbReference type="RuleBase" id="RU362039"/>
    </source>
</evidence>
<keyword evidence="5" id="KW-1185">Reference proteome</keyword>
<dbReference type="InterPro" id="IPR000979">
    <property type="entry name" value="Phosphodiesterase_MJ0936/Vps29"/>
</dbReference>
<dbReference type="Pfam" id="PF12850">
    <property type="entry name" value="Metallophos_2"/>
    <property type="match status" value="1"/>
</dbReference>
<dbReference type="GO" id="GO:0016787">
    <property type="term" value="F:hydrolase activity"/>
    <property type="evidence" value="ECO:0007669"/>
    <property type="project" value="UniProtKB-UniRule"/>
</dbReference>
<dbReference type="SUPFAM" id="SSF56300">
    <property type="entry name" value="Metallo-dependent phosphatases"/>
    <property type="match status" value="1"/>
</dbReference>
<feature type="domain" description="Calcineurin-like phosphoesterase" evidence="3">
    <location>
        <begin position="3"/>
        <end position="149"/>
    </location>
</feature>
<organism evidence="4 5">
    <name type="scientific">Siphonobacter curvatus</name>
    <dbReference type="NCBI Taxonomy" id="2094562"/>
    <lineage>
        <taxon>Bacteria</taxon>
        <taxon>Pseudomonadati</taxon>
        <taxon>Bacteroidota</taxon>
        <taxon>Cytophagia</taxon>
        <taxon>Cytophagales</taxon>
        <taxon>Cytophagaceae</taxon>
        <taxon>Siphonobacter</taxon>
    </lineage>
</organism>
<accession>A0A2S7IPP3</accession>
<evidence type="ECO:0000256" key="1">
    <source>
        <dbReference type="ARBA" id="ARBA00008950"/>
    </source>
</evidence>
<comment type="similarity">
    <text evidence="1 2">Belongs to the metallophosphoesterase superfamily. YfcE family.</text>
</comment>
<dbReference type="GO" id="GO:0046872">
    <property type="term" value="F:metal ion binding"/>
    <property type="evidence" value="ECO:0007669"/>
    <property type="project" value="UniProtKB-KW"/>
</dbReference>
<dbReference type="OrthoDB" id="9785951at2"/>
<dbReference type="InterPro" id="IPR024654">
    <property type="entry name" value="Calcineurin-like_PHP_lpxH"/>
</dbReference>
<proteinExistence type="inferred from homology"/>
<name>A0A2S7IPP3_9BACT</name>
<reference evidence="5" key="1">
    <citation type="submission" date="2018-02" db="EMBL/GenBank/DDBJ databases">
        <title>Genome sequencing of Solimonas sp. HR-BB.</title>
        <authorList>
            <person name="Lee Y."/>
            <person name="Jeon C.O."/>
        </authorList>
    </citation>
    <scope>NUCLEOTIDE SEQUENCE [LARGE SCALE GENOMIC DNA]</scope>
    <source>
        <strain evidence="5">HR-U</strain>
    </source>
</reference>
<dbReference type="EMBL" id="PTRA01000001">
    <property type="protein sequence ID" value="PQA59687.1"/>
    <property type="molecule type" value="Genomic_DNA"/>
</dbReference>
<dbReference type="AlphaFoldDB" id="A0A2S7IPP3"/>
<dbReference type="EC" id="3.1.4.-" evidence="2"/>
<dbReference type="Gene3D" id="3.60.21.10">
    <property type="match status" value="1"/>
</dbReference>
<protein>
    <recommendedName>
        <fullName evidence="2">Phosphoesterase</fullName>
        <ecNumber evidence="2">3.1.4.-</ecNumber>
    </recommendedName>
</protein>
<sequence>MKKILLFSDTHGWFDEALDSHCRWADEIWHAGDWGTSVYERLQMYARPIQGVYGNIDGTQIRSLFPLINHFTCEGVNVGMTHIAGTPGRYKPDARQLLREQKPDVLICGHSHILRVERDSSGMLFMNPGAAGKEGFHRIMTALRFKVDQGRIFDVEAVELGKRGKIPDNFSV</sequence>
<gene>
    <name evidence="4" type="ORF">C5O19_08660</name>
</gene>
<evidence type="ECO:0000313" key="5">
    <source>
        <dbReference type="Proteomes" id="UP000239590"/>
    </source>
</evidence>
<dbReference type="NCBIfam" id="TIGR00040">
    <property type="entry name" value="yfcE"/>
    <property type="match status" value="1"/>
</dbReference>
<dbReference type="RefSeq" id="WP_104711370.1">
    <property type="nucleotide sequence ID" value="NZ_PTRA01000001.1"/>
</dbReference>
<evidence type="ECO:0000259" key="3">
    <source>
        <dbReference type="Pfam" id="PF12850"/>
    </source>
</evidence>
<comment type="caution">
    <text evidence="4">The sequence shown here is derived from an EMBL/GenBank/DDBJ whole genome shotgun (WGS) entry which is preliminary data.</text>
</comment>
<evidence type="ECO:0000313" key="4">
    <source>
        <dbReference type="EMBL" id="PQA59687.1"/>
    </source>
</evidence>